<reference evidence="1 3" key="1">
    <citation type="submission" date="2015-08" db="EMBL/GenBank/DDBJ databases">
        <title>Genome of Paenibacillus jilunlii.</title>
        <authorList>
            <person name="Sant'Anna F.H."/>
            <person name="Ambrosini A."/>
            <person name="Souza R."/>
            <person name="Bach E."/>
            <person name="Fernandes G."/>
            <person name="Balsanelli E."/>
            <person name="Baura V.A."/>
            <person name="Pedrosa F.O."/>
            <person name="Souza E.M."/>
            <person name="Passaglia L."/>
        </authorList>
    </citation>
    <scope>NUCLEOTIDE SEQUENCE [LARGE SCALE GENOMIC DNA]</scope>
    <source>
        <strain evidence="1 3">DSM 23019</strain>
    </source>
</reference>
<gene>
    <name evidence="1" type="ORF">AML91_16630</name>
    <name evidence="2" type="ORF">SAMN05216191_101526</name>
</gene>
<organism evidence="2 4">
    <name type="scientific">Paenibacillus jilunlii</name>
    <dbReference type="NCBI Taxonomy" id="682956"/>
    <lineage>
        <taxon>Bacteria</taxon>
        <taxon>Bacillati</taxon>
        <taxon>Bacillota</taxon>
        <taxon>Bacilli</taxon>
        <taxon>Bacillales</taxon>
        <taxon>Paenibacillaceae</taxon>
        <taxon>Paenibacillus</taxon>
    </lineage>
</organism>
<protein>
    <submittedName>
        <fullName evidence="2">Uncharacterized protein</fullName>
    </submittedName>
</protein>
<dbReference type="Proteomes" id="UP000070252">
    <property type="component" value="Unassembled WGS sequence"/>
</dbReference>
<sequence length="60" mass="6785">MGYAIAFLIICVIAGLYNKSKEDQAKSLRELRAKSKTDYYDSLSQLSTNSEEGVYVQMEN</sequence>
<dbReference type="AlphaFoldDB" id="A0A1G9GS03"/>
<evidence type="ECO:0000313" key="1">
    <source>
        <dbReference type="EMBL" id="KWX73880.1"/>
    </source>
</evidence>
<name>A0A1G9GS03_9BACL</name>
<keyword evidence="3" id="KW-1185">Reference proteome</keyword>
<accession>A0A1G9GS03</accession>
<reference evidence="2 4" key="2">
    <citation type="submission" date="2016-10" db="EMBL/GenBank/DDBJ databases">
        <authorList>
            <person name="de Groot N.N."/>
        </authorList>
    </citation>
    <scope>NUCLEOTIDE SEQUENCE [LARGE SCALE GENOMIC DNA]</scope>
    <source>
        <strain evidence="2 4">CGMCC 1.10239</strain>
    </source>
</reference>
<evidence type="ECO:0000313" key="2">
    <source>
        <dbReference type="EMBL" id="SDL03053.1"/>
    </source>
</evidence>
<dbReference type="EMBL" id="FNGM01000001">
    <property type="protein sequence ID" value="SDL03053.1"/>
    <property type="molecule type" value="Genomic_DNA"/>
</dbReference>
<dbReference type="Proteomes" id="UP000182783">
    <property type="component" value="Unassembled WGS sequence"/>
</dbReference>
<evidence type="ECO:0000313" key="4">
    <source>
        <dbReference type="Proteomes" id="UP000182783"/>
    </source>
</evidence>
<dbReference type="EMBL" id="LIPY01000116">
    <property type="protein sequence ID" value="KWX73880.1"/>
    <property type="molecule type" value="Genomic_DNA"/>
</dbReference>
<proteinExistence type="predicted"/>
<evidence type="ECO:0000313" key="3">
    <source>
        <dbReference type="Proteomes" id="UP000070252"/>
    </source>
</evidence>